<keyword evidence="2" id="KW-1003">Cell membrane</keyword>
<feature type="transmembrane region" description="Helical" evidence="8">
    <location>
        <begin position="179"/>
        <end position="203"/>
    </location>
</feature>
<feature type="transmembrane region" description="Helical" evidence="8">
    <location>
        <begin position="149"/>
        <end position="167"/>
    </location>
</feature>
<sequence>MSASEPEPEQVTADVETGRAGESGAARTATAPDHAAEAPRGDITGAPVEIADPVEREARVEHVGRYVPFVAGATAVVIAAVLGLVIALRSNGLPFELDEEWAEDVFSLRGPIGDFFAFGMDALGGGILGVFVVPVTITIILFAIRRPWAAFYFVVASIASAGLVQLLKNLFGRARPLDILVTADFGSFPSGHVANAATIAVALGIIVPRLWVWVLGAVYTLLMAVSRTYLGAHWITDTIAGALIGVGVALLVWTVFAQKLERERLARATRISEENAARAQAHVTPPAVPRGSVPTA</sequence>
<feature type="region of interest" description="Disordered" evidence="7">
    <location>
        <begin position="276"/>
        <end position="296"/>
    </location>
</feature>
<comment type="caution">
    <text evidence="10">The sequence shown here is derived from an EMBL/GenBank/DDBJ whole genome shotgun (WGS) entry which is preliminary data.</text>
</comment>
<evidence type="ECO:0000313" key="10">
    <source>
        <dbReference type="EMBL" id="RNB49986.1"/>
    </source>
</evidence>
<proteinExistence type="predicted"/>
<keyword evidence="3 8" id="KW-0812">Transmembrane</keyword>
<dbReference type="Proteomes" id="UP000275048">
    <property type="component" value="Unassembled WGS sequence"/>
</dbReference>
<keyword evidence="6 8" id="KW-0472">Membrane</keyword>
<dbReference type="InterPro" id="IPR036938">
    <property type="entry name" value="PAP2/HPO_sf"/>
</dbReference>
<feature type="domain" description="Phosphatidic acid phosphatase type 2/haloperoxidase" evidence="9">
    <location>
        <begin position="149"/>
        <end position="253"/>
    </location>
</feature>
<dbReference type="SMART" id="SM00014">
    <property type="entry name" value="acidPPc"/>
    <property type="match status" value="1"/>
</dbReference>
<evidence type="ECO:0000313" key="11">
    <source>
        <dbReference type="Proteomes" id="UP000275048"/>
    </source>
</evidence>
<dbReference type="Gene3D" id="1.20.144.10">
    <property type="entry name" value="Phosphatidic acid phosphatase type 2/haloperoxidase"/>
    <property type="match status" value="1"/>
</dbReference>
<dbReference type="PANTHER" id="PTHR14969:SF62">
    <property type="entry name" value="DECAPRENYLPHOSPHORYL-5-PHOSPHORIBOSE PHOSPHATASE RV3807C-RELATED"/>
    <property type="match status" value="1"/>
</dbReference>
<evidence type="ECO:0000256" key="3">
    <source>
        <dbReference type="ARBA" id="ARBA00022692"/>
    </source>
</evidence>
<reference evidence="10 11" key="1">
    <citation type="submission" date="2018-10" db="EMBL/GenBank/DDBJ databases">
        <title>Isolation, diversity and antibacterial activity of antinobacteria from the wheat rhizosphere soil.</title>
        <authorList>
            <person name="Sun T."/>
        </authorList>
    </citation>
    <scope>NUCLEOTIDE SEQUENCE [LARGE SCALE GENOMIC DNA]</scope>
    <source>
        <strain evidence="10 11">SJ-23</strain>
    </source>
</reference>
<dbReference type="OrthoDB" id="5289372at2"/>
<feature type="transmembrane region" description="Helical" evidence="8">
    <location>
        <begin position="66"/>
        <end position="88"/>
    </location>
</feature>
<evidence type="ECO:0000256" key="7">
    <source>
        <dbReference type="SAM" id="MobiDB-lite"/>
    </source>
</evidence>
<evidence type="ECO:0000256" key="8">
    <source>
        <dbReference type="SAM" id="Phobius"/>
    </source>
</evidence>
<evidence type="ECO:0000259" key="9">
    <source>
        <dbReference type="SMART" id="SM00014"/>
    </source>
</evidence>
<dbReference type="SUPFAM" id="SSF48317">
    <property type="entry name" value="Acid phosphatase/Vanadium-dependent haloperoxidase"/>
    <property type="match status" value="1"/>
</dbReference>
<feature type="transmembrane region" description="Helical" evidence="8">
    <location>
        <begin position="238"/>
        <end position="257"/>
    </location>
</feature>
<dbReference type="GO" id="GO:0005886">
    <property type="term" value="C:plasma membrane"/>
    <property type="evidence" value="ECO:0007669"/>
    <property type="project" value="UniProtKB-SubCell"/>
</dbReference>
<feature type="transmembrane region" description="Helical" evidence="8">
    <location>
        <begin position="115"/>
        <end position="142"/>
    </location>
</feature>
<organism evidence="10 11">
    <name type="scientific">Agromyces tardus</name>
    <dbReference type="NCBI Taxonomy" id="2583849"/>
    <lineage>
        <taxon>Bacteria</taxon>
        <taxon>Bacillati</taxon>
        <taxon>Actinomycetota</taxon>
        <taxon>Actinomycetes</taxon>
        <taxon>Micrococcales</taxon>
        <taxon>Microbacteriaceae</taxon>
        <taxon>Agromyces</taxon>
    </lineage>
</organism>
<dbReference type="RefSeq" id="WP_122936654.1">
    <property type="nucleotide sequence ID" value="NZ_JBHSNT010000007.1"/>
</dbReference>
<keyword evidence="11" id="KW-1185">Reference proteome</keyword>
<evidence type="ECO:0000256" key="6">
    <source>
        <dbReference type="ARBA" id="ARBA00023136"/>
    </source>
</evidence>
<comment type="subcellular location">
    <subcellularLocation>
        <location evidence="1">Cell membrane</location>
        <topology evidence="1">Multi-pass membrane protein</topology>
    </subcellularLocation>
</comment>
<dbReference type="GO" id="GO:0016787">
    <property type="term" value="F:hydrolase activity"/>
    <property type="evidence" value="ECO:0007669"/>
    <property type="project" value="UniProtKB-KW"/>
</dbReference>
<dbReference type="CDD" id="cd03392">
    <property type="entry name" value="PAP2_like_2"/>
    <property type="match status" value="1"/>
</dbReference>
<dbReference type="EMBL" id="RHHB01000012">
    <property type="protein sequence ID" value="RNB49986.1"/>
    <property type="molecule type" value="Genomic_DNA"/>
</dbReference>
<feature type="transmembrane region" description="Helical" evidence="8">
    <location>
        <begin position="210"/>
        <end position="232"/>
    </location>
</feature>
<evidence type="ECO:0000256" key="1">
    <source>
        <dbReference type="ARBA" id="ARBA00004651"/>
    </source>
</evidence>
<keyword evidence="5 8" id="KW-1133">Transmembrane helix</keyword>
<keyword evidence="4" id="KW-0378">Hydrolase</keyword>
<evidence type="ECO:0000256" key="2">
    <source>
        <dbReference type="ARBA" id="ARBA00022475"/>
    </source>
</evidence>
<dbReference type="InterPro" id="IPR000326">
    <property type="entry name" value="PAP2/HPO"/>
</dbReference>
<evidence type="ECO:0000256" key="5">
    <source>
        <dbReference type="ARBA" id="ARBA00022989"/>
    </source>
</evidence>
<dbReference type="Pfam" id="PF01569">
    <property type="entry name" value="PAP2"/>
    <property type="match status" value="1"/>
</dbReference>
<gene>
    <name evidence="10" type="ORF">EDM22_08600</name>
</gene>
<dbReference type="PANTHER" id="PTHR14969">
    <property type="entry name" value="SPHINGOSINE-1-PHOSPHATE PHOSPHOHYDROLASE"/>
    <property type="match status" value="1"/>
</dbReference>
<protein>
    <submittedName>
        <fullName evidence="10">Phosphatase PAP2 family protein</fullName>
    </submittedName>
</protein>
<feature type="region of interest" description="Disordered" evidence="7">
    <location>
        <begin position="1"/>
        <end position="45"/>
    </location>
</feature>
<accession>A0A3M8AFJ7</accession>
<dbReference type="AlphaFoldDB" id="A0A3M8AFJ7"/>
<name>A0A3M8AFJ7_9MICO</name>
<evidence type="ECO:0000256" key="4">
    <source>
        <dbReference type="ARBA" id="ARBA00022801"/>
    </source>
</evidence>